<dbReference type="PROSITE" id="PS50238">
    <property type="entry name" value="RHOGAP"/>
    <property type="match status" value="1"/>
</dbReference>
<dbReference type="SUPFAM" id="SSF103657">
    <property type="entry name" value="BAR/IMD domain-like"/>
    <property type="match status" value="1"/>
</dbReference>
<dbReference type="GO" id="GO:0005096">
    <property type="term" value="F:GTPase activator activity"/>
    <property type="evidence" value="ECO:0007669"/>
    <property type="project" value="TreeGrafter"/>
</dbReference>
<dbReference type="InterPro" id="IPR000591">
    <property type="entry name" value="DEP_dom"/>
</dbReference>
<evidence type="ECO:0000256" key="2">
    <source>
        <dbReference type="SAM" id="Coils"/>
    </source>
</evidence>
<feature type="compositionally biased region" description="Polar residues" evidence="3">
    <location>
        <begin position="956"/>
        <end position="969"/>
    </location>
</feature>
<dbReference type="InterPro" id="IPR000198">
    <property type="entry name" value="RhoGAP_dom"/>
</dbReference>
<evidence type="ECO:0000313" key="8">
    <source>
        <dbReference type="Proteomes" id="UP000007431"/>
    </source>
</evidence>
<gene>
    <name evidence="7" type="ORF">SCHCODRAFT_75912</name>
</gene>
<dbReference type="PANTHER" id="PTHR23065">
    <property type="entry name" value="PROLINE-SERINE-THREONINE PHOSPHATASE INTERACTING PROTEIN 1"/>
    <property type="match status" value="1"/>
</dbReference>
<dbReference type="Gene3D" id="1.20.1270.60">
    <property type="entry name" value="Arfaptin homology (AH) domain/BAR domain"/>
    <property type="match status" value="2"/>
</dbReference>
<dbReference type="Pfam" id="PF00620">
    <property type="entry name" value="RhoGAP"/>
    <property type="match status" value="1"/>
</dbReference>
<keyword evidence="1 2" id="KW-0175">Coiled coil</keyword>
<feature type="compositionally biased region" description="Polar residues" evidence="3">
    <location>
        <begin position="978"/>
        <end position="989"/>
    </location>
</feature>
<feature type="domain" description="DEP" evidence="4">
    <location>
        <begin position="309"/>
        <end position="389"/>
    </location>
</feature>
<dbReference type="FunCoup" id="D8Q0H0">
    <property type="interactions" value="21"/>
</dbReference>
<accession>D8Q0H0</accession>
<dbReference type="PANTHER" id="PTHR23065:SF17">
    <property type="entry name" value="RHO-GTPASE-ACTIVATING PROTEIN RGD2"/>
    <property type="match status" value="1"/>
</dbReference>
<dbReference type="InterPro" id="IPR027267">
    <property type="entry name" value="AH/BAR_dom_sf"/>
</dbReference>
<dbReference type="HOGENOM" id="CLU_008201_0_0_1"/>
<evidence type="ECO:0000313" key="7">
    <source>
        <dbReference type="EMBL" id="EFI97740.1"/>
    </source>
</evidence>
<feature type="domain" description="Rho-GAP" evidence="5">
    <location>
        <begin position="564"/>
        <end position="769"/>
    </location>
</feature>
<feature type="compositionally biased region" description="Low complexity" evidence="3">
    <location>
        <begin position="990"/>
        <end position="999"/>
    </location>
</feature>
<feature type="compositionally biased region" description="Low complexity" evidence="3">
    <location>
        <begin position="1018"/>
        <end position="1030"/>
    </location>
</feature>
<dbReference type="AlphaFoldDB" id="D8Q0H0"/>
<organism evidence="8">
    <name type="scientific">Schizophyllum commune (strain H4-8 / FGSC 9210)</name>
    <name type="common">Split gill fungus</name>
    <dbReference type="NCBI Taxonomy" id="578458"/>
    <lineage>
        <taxon>Eukaryota</taxon>
        <taxon>Fungi</taxon>
        <taxon>Dikarya</taxon>
        <taxon>Basidiomycota</taxon>
        <taxon>Agaricomycotina</taxon>
        <taxon>Agaricomycetes</taxon>
        <taxon>Agaricomycetidae</taxon>
        <taxon>Agaricales</taxon>
        <taxon>Schizophyllaceae</taxon>
        <taxon>Schizophyllum</taxon>
    </lineage>
</organism>
<reference evidence="7 8" key="1">
    <citation type="journal article" date="2010" name="Nat. Biotechnol.">
        <title>Genome sequence of the model mushroom Schizophyllum commune.</title>
        <authorList>
            <person name="Ohm R.A."/>
            <person name="de Jong J.F."/>
            <person name="Lugones L.G."/>
            <person name="Aerts A."/>
            <person name="Kothe E."/>
            <person name="Stajich J.E."/>
            <person name="de Vries R.P."/>
            <person name="Record E."/>
            <person name="Levasseur A."/>
            <person name="Baker S.E."/>
            <person name="Bartholomew K.A."/>
            <person name="Coutinho P.M."/>
            <person name="Erdmann S."/>
            <person name="Fowler T.J."/>
            <person name="Gathman A.C."/>
            <person name="Lombard V."/>
            <person name="Henrissat B."/>
            <person name="Knabe N."/>
            <person name="Kuees U."/>
            <person name="Lilly W.W."/>
            <person name="Lindquist E."/>
            <person name="Lucas S."/>
            <person name="Magnuson J.K."/>
            <person name="Piumi F."/>
            <person name="Raudaskoski M."/>
            <person name="Salamov A."/>
            <person name="Schmutz J."/>
            <person name="Schwarze F.W.M.R."/>
            <person name="vanKuyk P.A."/>
            <person name="Horton J.S."/>
            <person name="Grigoriev I.V."/>
            <person name="Woesten H.A.B."/>
        </authorList>
    </citation>
    <scope>NUCLEOTIDE SEQUENCE [LARGE SCALE GENOMIC DNA]</scope>
    <source>
        <strain evidence="8">H4-8 / FGSC 9210</strain>
    </source>
</reference>
<dbReference type="InterPro" id="IPR008936">
    <property type="entry name" value="Rho_GTPase_activation_prot"/>
</dbReference>
<feature type="compositionally biased region" description="Polar residues" evidence="3">
    <location>
        <begin position="1048"/>
        <end position="1060"/>
    </location>
</feature>
<dbReference type="SMART" id="SM00324">
    <property type="entry name" value="RhoGAP"/>
    <property type="match status" value="1"/>
</dbReference>
<dbReference type="STRING" id="578458.D8Q0H0"/>
<dbReference type="SMART" id="SM00055">
    <property type="entry name" value="FCH"/>
    <property type="match status" value="1"/>
</dbReference>
<feature type="region of interest" description="Disordered" evidence="3">
    <location>
        <begin position="159"/>
        <end position="199"/>
    </location>
</feature>
<feature type="compositionally biased region" description="Low complexity" evidence="3">
    <location>
        <begin position="228"/>
        <end position="242"/>
    </location>
</feature>
<dbReference type="SUPFAM" id="SSF48350">
    <property type="entry name" value="GTPase activation domain, GAP"/>
    <property type="match status" value="1"/>
</dbReference>
<sequence>MAVLSLPLSFNNSFWSQDYRRGLEVLYTKLEQGVAENAEIVNFIRARAHAENQLAASLTNPALTGPKGAGFGADDGASLLMAFRGLQEESATQGKVHKAIANELETLVADPFADWARGYRDRLHQNKGTVMDHWLRAYEHAQGEADKLKHQYLAKTRKADEAEDDLKFAPNAPADTYTTSPNMRPADSHRTPPQRTPSVSERIAARLKEIQKRSAGALAQKEEDGNEKAASPSPEASETPTPKVDKGKGRAVEPQSPVLASPTAMSPLAAKLELPPLPSSPMPPMPPPPMLLAGLSLPVSAISQLLTKAAEELPLRPVRVPLLGEYQDCFTGDEFVRWLNDNVDGFGGSFDRAEEAAKDLTEREGLLRRIGEFGNEFESSDDAFYQFRPKPPTESAPSPTKPNNLFKRANNFAGLVSKALAANAAANNQPAYIRARQEAEEADKEYRVAVRKLDRQRLGLEERIEDTLKTLQRWEIERLRAVKTVLLQYHGTLSNLPKGLEPSLERSATLIAAYQPEQDLTALIERYRTGPFRPDPQVYESVSHDECDVVFGIDLRKWAEGGWDALTTGQEKHDTLPPVFSALLDGVKGAYERAPSDAEKRKAWIYEVPLPAVHFLREALNAIPPEQPIPAELFAQYDAPVVAATIKLWLLELDPPLALYEGWDEVRKLYGTVGAKAEKSEEEHVQELQTALLRLPRVHLYVLDTLVKHLKELIEGTDVDESEEVYVTKLALSIGRTIIRPKVETELSIQDRHPTLLFIDLLTKYDAIIPPTIARKKRESTRKVPLRKRTAPVDVRLSRSRISLGADTQQLLAMQQAAKNPPPKPVHDEAPVPEVPPPPPLEKPVEEAPKLPTPPPVPEEESTPRRPAFKEPPPEDDDLPPRPQFRDPPPEPDESSPPMPSRFAEPPPEDSDTPTPGVATSPPSSPPAGQSPSTTVIPPTPQRTPGSPTKRASGVRSPTESMRSASPASPNEDRPLSTGRTSISRQTSAGVRGPRGTRGPRPPSGKVGDMVQNLNKRSSLASSPPRSGSPTSKRFSGGVPGSPTTSSRPNSMLGRSTAFSRRTMASDAEEEIVNN</sequence>
<dbReference type="Pfam" id="PF00611">
    <property type="entry name" value="FCH"/>
    <property type="match status" value="1"/>
</dbReference>
<evidence type="ECO:0000259" key="4">
    <source>
        <dbReference type="PROSITE" id="PS50186"/>
    </source>
</evidence>
<feature type="compositionally biased region" description="Basic and acidic residues" evidence="3">
    <location>
        <begin position="862"/>
        <end position="873"/>
    </location>
</feature>
<dbReference type="InterPro" id="IPR036388">
    <property type="entry name" value="WH-like_DNA-bd_sf"/>
</dbReference>
<dbReference type="SUPFAM" id="SSF46785">
    <property type="entry name" value="Winged helix' DNA-binding domain"/>
    <property type="match status" value="1"/>
</dbReference>
<dbReference type="EMBL" id="GL377305">
    <property type="protein sequence ID" value="EFI97740.1"/>
    <property type="molecule type" value="Genomic_DNA"/>
</dbReference>
<evidence type="ECO:0008006" key="9">
    <source>
        <dbReference type="Google" id="ProtNLM"/>
    </source>
</evidence>
<feature type="domain" description="F-BAR" evidence="6">
    <location>
        <begin position="8"/>
        <end position="519"/>
    </location>
</feature>
<dbReference type="GO" id="GO:0007264">
    <property type="term" value="P:small GTPase-mediated signal transduction"/>
    <property type="evidence" value="ECO:0007669"/>
    <property type="project" value="TreeGrafter"/>
</dbReference>
<keyword evidence="8" id="KW-1185">Reference proteome</keyword>
<dbReference type="eggNOG" id="ENOG502QQWB">
    <property type="taxonomic scope" value="Eukaryota"/>
</dbReference>
<dbReference type="InterPro" id="IPR031160">
    <property type="entry name" value="F_BAR_dom"/>
</dbReference>
<dbReference type="Gene3D" id="1.10.10.10">
    <property type="entry name" value="Winged helix-like DNA-binding domain superfamily/Winged helix DNA-binding domain"/>
    <property type="match status" value="1"/>
</dbReference>
<dbReference type="VEuPathDB" id="FungiDB:SCHCODRAFT_02618354"/>
<evidence type="ECO:0000259" key="6">
    <source>
        <dbReference type="PROSITE" id="PS51741"/>
    </source>
</evidence>
<dbReference type="GO" id="GO:0005886">
    <property type="term" value="C:plasma membrane"/>
    <property type="evidence" value="ECO:0007669"/>
    <property type="project" value="TreeGrafter"/>
</dbReference>
<feature type="compositionally biased region" description="Low complexity" evidence="3">
    <location>
        <begin position="913"/>
        <end position="935"/>
    </location>
</feature>
<dbReference type="OMA" id="RKTWIYE"/>
<dbReference type="InterPro" id="IPR001060">
    <property type="entry name" value="FCH_dom"/>
</dbReference>
<name>D8Q0H0_SCHCM</name>
<dbReference type="PROSITE" id="PS50186">
    <property type="entry name" value="DEP"/>
    <property type="match status" value="1"/>
</dbReference>
<dbReference type="GO" id="GO:0000935">
    <property type="term" value="C:division septum"/>
    <property type="evidence" value="ECO:0007669"/>
    <property type="project" value="TreeGrafter"/>
</dbReference>
<feature type="region of interest" description="Disordered" evidence="3">
    <location>
        <begin position="816"/>
        <end position="1075"/>
    </location>
</feature>
<dbReference type="Proteomes" id="UP000007431">
    <property type="component" value="Unassembled WGS sequence"/>
</dbReference>
<dbReference type="PROSITE" id="PS51741">
    <property type="entry name" value="F_BAR"/>
    <property type="match status" value="1"/>
</dbReference>
<dbReference type="InParanoid" id="D8Q0H0"/>
<dbReference type="GO" id="GO:0007010">
    <property type="term" value="P:cytoskeleton organization"/>
    <property type="evidence" value="ECO:0007669"/>
    <property type="project" value="TreeGrafter"/>
</dbReference>
<feature type="region of interest" description="Disordered" evidence="3">
    <location>
        <begin position="211"/>
        <end position="264"/>
    </location>
</feature>
<feature type="compositionally biased region" description="Pro residues" evidence="3">
    <location>
        <begin position="833"/>
        <end position="842"/>
    </location>
</feature>
<proteinExistence type="predicted"/>
<dbReference type="InterPro" id="IPR036390">
    <property type="entry name" value="WH_DNA-bd_sf"/>
</dbReference>
<feature type="coiled-coil region" evidence="2">
    <location>
        <begin position="432"/>
        <end position="477"/>
    </location>
</feature>
<evidence type="ECO:0000256" key="3">
    <source>
        <dbReference type="SAM" id="MobiDB-lite"/>
    </source>
</evidence>
<dbReference type="GO" id="GO:0005737">
    <property type="term" value="C:cytoplasm"/>
    <property type="evidence" value="ECO:0007669"/>
    <property type="project" value="TreeGrafter"/>
</dbReference>
<evidence type="ECO:0000256" key="1">
    <source>
        <dbReference type="PROSITE-ProRule" id="PRU01077"/>
    </source>
</evidence>
<evidence type="ECO:0000259" key="5">
    <source>
        <dbReference type="PROSITE" id="PS50238"/>
    </source>
</evidence>
<dbReference type="Gene3D" id="1.10.555.10">
    <property type="entry name" value="Rho GTPase activation protein"/>
    <property type="match status" value="1"/>
</dbReference>
<protein>
    <recommendedName>
        <fullName evidence="9">Rho-GAP domain-containing protein</fullName>
    </recommendedName>
</protein>